<dbReference type="RefSeq" id="XP_023933873.1">
    <property type="nucleotide sequence ID" value="XM_024078105.2"/>
</dbReference>
<dbReference type="InterPro" id="IPR000242">
    <property type="entry name" value="PTP_cat"/>
</dbReference>
<keyword evidence="3" id="KW-0904">Protein phosphatase</keyword>
<dbReference type="AlphaFoldDB" id="A0A6J1MLQ9"/>
<evidence type="ECO:0000256" key="4">
    <source>
        <dbReference type="ARBA" id="ARBA00022999"/>
    </source>
</evidence>
<evidence type="ECO:0000256" key="2">
    <source>
        <dbReference type="ARBA" id="ARBA00022801"/>
    </source>
</evidence>
<keyword evidence="2" id="KW-0378">Hydrolase</keyword>
<dbReference type="PROSITE" id="PS00383">
    <property type="entry name" value="TYR_PHOSPHATASE_1"/>
    <property type="match status" value="1"/>
</dbReference>
<evidence type="ECO:0000256" key="1">
    <source>
        <dbReference type="ARBA" id="ARBA00013064"/>
    </source>
</evidence>
<dbReference type="PRINTS" id="PR00700">
    <property type="entry name" value="PRTYPHPHTASE"/>
</dbReference>
<dbReference type="InterPro" id="IPR029021">
    <property type="entry name" value="Prot-tyrosine_phosphatase-like"/>
</dbReference>
<dbReference type="Pfam" id="PF00017">
    <property type="entry name" value="SH2"/>
    <property type="match status" value="1"/>
</dbReference>
<dbReference type="GO" id="GO:0004726">
    <property type="term" value="F:non-membrane spanning protein tyrosine phosphatase activity"/>
    <property type="evidence" value="ECO:0007669"/>
    <property type="project" value="TreeGrafter"/>
</dbReference>
<dbReference type="SUPFAM" id="SSF55550">
    <property type="entry name" value="SH2 domain"/>
    <property type="match status" value="1"/>
</dbReference>
<keyword evidence="9" id="KW-1185">Reference proteome</keyword>
<evidence type="ECO:0000313" key="10">
    <source>
        <dbReference type="RefSeq" id="XP_023933873.1"/>
    </source>
</evidence>
<evidence type="ECO:0000259" key="8">
    <source>
        <dbReference type="PROSITE" id="PS50056"/>
    </source>
</evidence>
<dbReference type="InterPro" id="IPR000387">
    <property type="entry name" value="Tyr_Pase_dom"/>
</dbReference>
<dbReference type="InterPro" id="IPR016130">
    <property type="entry name" value="Tyr_Pase_AS"/>
</dbReference>
<dbReference type="InterPro" id="IPR036860">
    <property type="entry name" value="SH2_dom_sf"/>
</dbReference>
<dbReference type="PROSITE" id="PS50001">
    <property type="entry name" value="SH2"/>
    <property type="match status" value="1"/>
</dbReference>
<feature type="domain" description="Tyrosine-protein phosphatase" evidence="7">
    <location>
        <begin position="228"/>
        <end position="560"/>
    </location>
</feature>
<dbReference type="PROSITE" id="PS50056">
    <property type="entry name" value="TYR_PHOSPHATASE_2"/>
    <property type="match status" value="1"/>
</dbReference>
<proteinExistence type="predicted"/>
<dbReference type="PROSITE" id="PS50055">
    <property type="entry name" value="TYR_PHOSPHATASE_PTP"/>
    <property type="match status" value="1"/>
</dbReference>
<gene>
    <name evidence="10" type="primary">LOC112042902</name>
</gene>
<dbReference type="Gene3D" id="3.30.505.10">
    <property type="entry name" value="SH2 domain"/>
    <property type="match status" value="1"/>
</dbReference>
<dbReference type="InterPro" id="IPR000980">
    <property type="entry name" value="SH2"/>
</dbReference>
<sequence length="577" mass="65545">MAAYGQWHGACDQWQPVDCAFEFETAREADRFAVTVVCVILKTNIASGDSRVMSKDSSRLSRLGVLAPAALSVCMDASVLAVPAAGAIVSTVLKELSKAFMLKKWFHGIMSAKEAEHLMMEKGKNGSFLVRESLTHPGEYVLSVRVRGRVSHVMIRKQADKYDVGSGEQFDDLVGLIEHFRAYPMIETSGDVLRLLQPVSGTCLRAHDIDKKVQEMDEFKKADSDNGFDGEFQSLKILEDIHVFTTNEGLKTENANKNRYRNVLPYDQTRVVLRKRCDRSQSDYINANYIKSSRLGDSSSSVQSSNESLNSVTSLILRSETKKPVPLVTKSLSDDALREVKRCIKFDKINGNRWRSLVKDKVYIATQGCLSNTKDDFWRMLWQEDVRVIVMITNEVEKGKKKCERYWPLSGHEECYDDLVVKSISETCYEDYLLREFDVCNKTTCRTIYQFQFTGWADHGKPQEPEGVLAFMEDINRKMYRITQEKDAPEQNILCVHCSAGVGRTGTFIVLDMLIDKIKQSGVNCEIDVHNTVKLVRSQRSGMVQNKAQYRFIYLALQCYIDKKNIKIGKKVYTSEA</sequence>
<evidence type="ECO:0000259" key="6">
    <source>
        <dbReference type="PROSITE" id="PS50001"/>
    </source>
</evidence>
<evidence type="ECO:0000259" key="7">
    <source>
        <dbReference type="PROSITE" id="PS50055"/>
    </source>
</evidence>
<dbReference type="InterPro" id="IPR052123">
    <property type="entry name" value="Non-rcpt_Tyr_Phosphatase"/>
</dbReference>
<name>A0A6J1MLQ9_BICAN</name>
<evidence type="ECO:0000256" key="5">
    <source>
        <dbReference type="PROSITE-ProRule" id="PRU00191"/>
    </source>
</evidence>
<dbReference type="Pfam" id="PF00102">
    <property type="entry name" value="Y_phosphatase"/>
    <property type="match status" value="2"/>
</dbReference>
<dbReference type="SUPFAM" id="SSF52799">
    <property type="entry name" value="(Phosphotyrosine protein) phosphatases II"/>
    <property type="match status" value="1"/>
</dbReference>
<dbReference type="PRINTS" id="PR00401">
    <property type="entry name" value="SH2DOMAIN"/>
</dbReference>
<evidence type="ECO:0000256" key="3">
    <source>
        <dbReference type="ARBA" id="ARBA00022912"/>
    </source>
</evidence>
<dbReference type="GeneID" id="112042902"/>
<dbReference type="GO" id="GO:0001784">
    <property type="term" value="F:phosphotyrosine residue binding"/>
    <property type="evidence" value="ECO:0007669"/>
    <property type="project" value="TreeGrafter"/>
</dbReference>
<dbReference type="InterPro" id="IPR003595">
    <property type="entry name" value="Tyr_Pase_cat"/>
</dbReference>
<dbReference type="GO" id="GO:0009653">
    <property type="term" value="P:anatomical structure morphogenesis"/>
    <property type="evidence" value="ECO:0007669"/>
    <property type="project" value="UniProtKB-ARBA"/>
</dbReference>
<keyword evidence="4 5" id="KW-0727">SH2 domain</keyword>
<dbReference type="SMART" id="SM00194">
    <property type="entry name" value="PTPc"/>
    <property type="match status" value="1"/>
</dbReference>
<dbReference type="GO" id="GO:0005737">
    <property type="term" value="C:cytoplasm"/>
    <property type="evidence" value="ECO:0007669"/>
    <property type="project" value="TreeGrafter"/>
</dbReference>
<evidence type="ECO:0000313" key="9">
    <source>
        <dbReference type="Proteomes" id="UP001652582"/>
    </source>
</evidence>
<dbReference type="OrthoDB" id="8815311at2759"/>
<dbReference type="Proteomes" id="UP001652582">
    <property type="component" value="Chromosome Z"/>
</dbReference>
<dbReference type="PANTHER" id="PTHR46257">
    <property type="entry name" value="TYROSINE-PROTEIN PHOSPHATASE CORKSCREW"/>
    <property type="match status" value="1"/>
</dbReference>
<accession>A0A6J1MLQ9</accession>
<dbReference type="GO" id="GO:0000278">
    <property type="term" value="P:mitotic cell cycle"/>
    <property type="evidence" value="ECO:0007669"/>
    <property type="project" value="TreeGrafter"/>
</dbReference>
<feature type="domain" description="Tyrosine specific protein phosphatases" evidence="8">
    <location>
        <begin position="469"/>
        <end position="551"/>
    </location>
</feature>
<protein>
    <recommendedName>
        <fullName evidence="1">protein-tyrosine-phosphatase</fullName>
        <ecNumber evidence="1">3.1.3.48</ecNumber>
    </recommendedName>
</protein>
<reference evidence="10" key="1">
    <citation type="submission" date="2025-08" db="UniProtKB">
        <authorList>
            <consortium name="RefSeq"/>
        </authorList>
    </citation>
    <scope>IDENTIFICATION</scope>
</reference>
<dbReference type="GO" id="GO:0035556">
    <property type="term" value="P:intracellular signal transduction"/>
    <property type="evidence" value="ECO:0007669"/>
    <property type="project" value="TreeGrafter"/>
</dbReference>
<dbReference type="Gene3D" id="3.90.190.10">
    <property type="entry name" value="Protein tyrosine phosphatase superfamily"/>
    <property type="match status" value="1"/>
</dbReference>
<dbReference type="KEGG" id="bany:112042902"/>
<dbReference type="PANTHER" id="PTHR46257:SF3">
    <property type="entry name" value="TYROSINE-PROTEIN PHOSPHATASE CORKSCREW"/>
    <property type="match status" value="1"/>
</dbReference>
<organism evidence="9 10">
    <name type="scientific">Bicyclus anynana</name>
    <name type="common">Squinting bush brown butterfly</name>
    <dbReference type="NCBI Taxonomy" id="110368"/>
    <lineage>
        <taxon>Eukaryota</taxon>
        <taxon>Metazoa</taxon>
        <taxon>Ecdysozoa</taxon>
        <taxon>Arthropoda</taxon>
        <taxon>Hexapoda</taxon>
        <taxon>Insecta</taxon>
        <taxon>Pterygota</taxon>
        <taxon>Neoptera</taxon>
        <taxon>Endopterygota</taxon>
        <taxon>Lepidoptera</taxon>
        <taxon>Glossata</taxon>
        <taxon>Ditrysia</taxon>
        <taxon>Papilionoidea</taxon>
        <taxon>Nymphalidae</taxon>
        <taxon>Satyrinae</taxon>
        <taxon>Satyrini</taxon>
        <taxon>Mycalesina</taxon>
        <taxon>Bicyclus</taxon>
    </lineage>
</organism>
<feature type="domain" description="SH2" evidence="6">
    <location>
        <begin position="105"/>
        <end position="199"/>
    </location>
</feature>
<dbReference type="CDD" id="cd09931">
    <property type="entry name" value="SH2_C-SH2_SHP_like"/>
    <property type="match status" value="1"/>
</dbReference>
<dbReference type="EC" id="3.1.3.48" evidence="1"/>
<dbReference type="SMART" id="SM00252">
    <property type="entry name" value="SH2"/>
    <property type="match status" value="1"/>
</dbReference>
<dbReference type="GO" id="GO:0048666">
    <property type="term" value="P:neuron development"/>
    <property type="evidence" value="ECO:0007669"/>
    <property type="project" value="UniProtKB-ARBA"/>
</dbReference>
<dbReference type="SMART" id="SM00404">
    <property type="entry name" value="PTPc_motif"/>
    <property type="match status" value="1"/>
</dbReference>